<keyword evidence="2" id="KW-1185">Reference proteome</keyword>
<proteinExistence type="predicted"/>
<reference evidence="1 2" key="1">
    <citation type="submission" date="2010-03" db="EMBL/GenBank/DDBJ databases">
        <title>The genome sequence of Alistipes shahii WAL 8301.</title>
        <authorList>
            <consortium name="metaHIT consortium -- http://www.metahit.eu/"/>
            <person name="Pajon A."/>
            <person name="Turner K."/>
            <person name="Parkhill J."/>
        </authorList>
    </citation>
    <scope>NUCLEOTIDE SEQUENCE [LARGE SCALE GENOMIC DNA]</scope>
    <source>
        <strain evidence="1 2">WAL 8301</strain>
    </source>
</reference>
<dbReference type="Proteomes" id="UP000008794">
    <property type="component" value="Chromosome"/>
</dbReference>
<evidence type="ECO:0000313" key="2">
    <source>
        <dbReference type="Proteomes" id="UP000008794"/>
    </source>
</evidence>
<sequence>MDDTIDMLILEKFINILKITNIHPNKLIIGFILHILQIG</sequence>
<evidence type="ECO:0000313" key="1">
    <source>
        <dbReference type="EMBL" id="CBK64224.1"/>
    </source>
</evidence>
<dbReference type="AlphaFoldDB" id="D4IMR2"/>
<organism evidence="1 2">
    <name type="scientific">Alistipes shahii WAL 8301</name>
    <dbReference type="NCBI Taxonomy" id="717959"/>
    <lineage>
        <taxon>Bacteria</taxon>
        <taxon>Pseudomonadati</taxon>
        <taxon>Bacteroidota</taxon>
        <taxon>Bacteroidia</taxon>
        <taxon>Bacteroidales</taxon>
        <taxon>Rikenellaceae</taxon>
        <taxon>Alistipes</taxon>
    </lineage>
</organism>
<dbReference type="HOGENOM" id="CLU_3303659_0_0_10"/>
<dbReference type="EMBL" id="FP929032">
    <property type="protein sequence ID" value="CBK64224.1"/>
    <property type="molecule type" value="Genomic_DNA"/>
</dbReference>
<dbReference type="KEGG" id="ash:AL1_18600"/>
<gene>
    <name evidence="1" type="ORF">AL1_18600</name>
</gene>
<name>D4IMR2_9BACT</name>
<reference evidence="1 2" key="2">
    <citation type="submission" date="2010-03" db="EMBL/GenBank/DDBJ databases">
        <authorList>
            <person name="Pajon A."/>
        </authorList>
    </citation>
    <scope>NUCLEOTIDE SEQUENCE [LARGE SCALE GENOMIC DNA]</scope>
    <source>
        <strain evidence="1 2">WAL 8301</strain>
    </source>
</reference>
<accession>D4IMR2</accession>
<protein>
    <submittedName>
        <fullName evidence="1">Uncharacterized protein</fullName>
    </submittedName>
</protein>